<reference evidence="12 13" key="1">
    <citation type="submission" date="2020-10" db="EMBL/GenBank/DDBJ databases">
        <authorList>
            <person name="Kazantseva O.A."/>
            <person name="Piligrimova E.G."/>
            <person name="Shadrin A.M."/>
        </authorList>
    </citation>
    <scope>NUCLEOTIDE SEQUENCE [LARGE SCALE GENOMIC DNA]</scope>
</reference>
<evidence type="ECO:0000256" key="3">
    <source>
        <dbReference type="ARBA" id="ARBA00022722"/>
    </source>
</evidence>
<dbReference type="PANTHER" id="PTHR30194:SF3">
    <property type="entry name" value="CROSSOVER JUNCTION ENDODEOXYRIBONUCLEASE RUVC"/>
    <property type="match status" value="1"/>
</dbReference>
<dbReference type="GO" id="GO:0003677">
    <property type="term" value="F:DNA binding"/>
    <property type="evidence" value="ECO:0007669"/>
    <property type="project" value="UniProtKB-KW"/>
</dbReference>
<dbReference type="GO" id="GO:0046872">
    <property type="term" value="F:metal ion binding"/>
    <property type="evidence" value="ECO:0007669"/>
    <property type="project" value="UniProtKB-KW"/>
</dbReference>
<evidence type="ECO:0000256" key="2">
    <source>
        <dbReference type="ARBA" id="ARBA00022490"/>
    </source>
</evidence>
<dbReference type="Proteomes" id="UP000594029">
    <property type="component" value="Segment"/>
</dbReference>
<evidence type="ECO:0000256" key="4">
    <source>
        <dbReference type="ARBA" id="ARBA00022723"/>
    </source>
</evidence>
<evidence type="ECO:0000313" key="13">
    <source>
        <dbReference type="Proteomes" id="UP000594029"/>
    </source>
</evidence>
<accession>A0A7U3NKE9</accession>
<organism evidence="12 13">
    <name type="scientific">Bacillus phage Kirov</name>
    <dbReference type="NCBI Taxonomy" id="2783539"/>
    <lineage>
        <taxon>Viruses</taxon>
        <taxon>Duplodnaviria</taxon>
        <taxon>Heunggongvirae</taxon>
        <taxon>Uroviricota</taxon>
        <taxon>Caudoviricetes</taxon>
        <taxon>Andregratiavirinae</taxon>
        <taxon>Kirovvirus</taxon>
        <taxon>Kirovvirus kirov</taxon>
    </lineage>
</organism>
<evidence type="ECO:0000313" key="12">
    <source>
        <dbReference type="EMBL" id="QOV08266.1"/>
    </source>
</evidence>
<keyword evidence="6" id="KW-0227">DNA damage</keyword>
<name>A0A7U3NKE9_9CAUD</name>
<dbReference type="GO" id="GO:0006310">
    <property type="term" value="P:DNA recombination"/>
    <property type="evidence" value="ECO:0007669"/>
    <property type="project" value="UniProtKB-KW"/>
</dbReference>
<dbReference type="GO" id="GO:0016787">
    <property type="term" value="F:hydrolase activity"/>
    <property type="evidence" value="ECO:0007669"/>
    <property type="project" value="UniProtKB-KW"/>
</dbReference>
<keyword evidence="10" id="KW-0233">DNA recombination</keyword>
<dbReference type="Pfam" id="PF02075">
    <property type="entry name" value="RuvC"/>
    <property type="match status" value="1"/>
</dbReference>
<evidence type="ECO:0000256" key="5">
    <source>
        <dbReference type="ARBA" id="ARBA00022759"/>
    </source>
</evidence>
<dbReference type="EMBL" id="MW084976">
    <property type="protein sequence ID" value="QOV08266.1"/>
    <property type="molecule type" value="Genomic_DNA"/>
</dbReference>
<gene>
    <name evidence="12" type="ORF">Kirov_67</name>
</gene>
<evidence type="ECO:0000256" key="11">
    <source>
        <dbReference type="ARBA" id="ARBA00023204"/>
    </source>
</evidence>
<evidence type="ECO:0000256" key="1">
    <source>
        <dbReference type="ARBA" id="ARBA00009518"/>
    </source>
</evidence>
<keyword evidence="4" id="KW-0479">Metal-binding</keyword>
<keyword evidence="2" id="KW-0963">Cytoplasm</keyword>
<dbReference type="Gene3D" id="3.30.420.10">
    <property type="entry name" value="Ribonuclease H-like superfamily/Ribonuclease H"/>
    <property type="match status" value="1"/>
</dbReference>
<sequence length="192" mass="22321">MSNKRYLWGLDISLRNTGLAIYDLEEEKFVHVDSFLTEKIYATKQYKGYNLHALKLKKITEWIKEMYLKYPPEVVAMEMIISQKKKTASGFAFAQHNDIIALSKVHGVIQCMLWKIPQEIYSPTEIKKYVVKGNATKDLVQDVLKLRFPYIKFLDDDQSDAVAVAVTYLVKNGLLEWKKPLIKDVMKNKRGE</sequence>
<keyword evidence="11" id="KW-0234">DNA repair</keyword>
<dbReference type="SUPFAM" id="SSF53098">
    <property type="entry name" value="Ribonuclease H-like"/>
    <property type="match status" value="1"/>
</dbReference>
<dbReference type="GO" id="GO:0004520">
    <property type="term" value="F:DNA endonuclease activity"/>
    <property type="evidence" value="ECO:0007669"/>
    <property type="project" value="InterPro"/>
</dbReference>
<keyword evidence="8" id="KW-0460">Magnesium</keyword>
<keyword evidence="7" id="KW-0378">Hydrolase</keyword>
<evidence type="ECO:0000256" key="8">
    <source>
        <dbReference type="ARBA" id="ARBA00022842"/>
    </source>
</evidence>
<keyword evidence="5" id="KW-0255">Endonuclease</keyword>
<evidence type="ECO:0000256" key="6">
    <source>
        <dbReference type="ARBA" id="ARBA00022763"/>
    </source>
</evidence>
<keyword evidence="3" id="KW-0540">Nuclease</keyword>
<proteinExistence type="inferred from homology"/>
<protein>
    <submittedName>
        <fullName evidence="12">Holliday junction resolvase</fullName>
    </submittedName>
</protein>
<dbReference type="GO" id="GO:0006281">
    <property type="term" value="P:DNA repair"/>
    <property type="evidence" value="ECO:0007669"/>
    <property type="project" value="UniProtKB-KW"/>
</dbReference>
<keyword evidence="13" id="KW-1185">Reference proteome</keyword>
<evidence type="ECO:0000256" key="9">
    <source>
        <dbReference type="ARBA" id="ARBA00023125"/>
    </source>
</evidence>
<dbReference type="PANTHER" id="PTHR30194">
    <property type="entry name" value="CROSSOVER JUNCTION ENDODEOXYRIBONUCLEASE RUVC"/>
    <property type="match status" value="1"/>
</dbReference>
<evidence type="ECO:0000256" key="7">
    <source>
        <dbReference type="ARBA" id="ARBA00022801"/>
    </source>
</evidence>
<dbReference type="PRINTS" id="PR00696">
    <property type="entry name" value="RSOLVASERUVC"/>
</dbReference>
<dbReference type="InterPro" id="IPR002176">
    <property type="entry name" value="X-over_junc_endoDNase_RuvC"/>
</dbReference>
<keyword evidence="9" id="KW-0238">DNA-binding</keyword>
<evidence type="ECO:0000256" key="10">
    <source>
        <dbReference type="ARBA" id="ARBA00023172"/>
    </source>
</evidence>
<dbReference type="InterPro" id="IPR012337">
    <property type="entry name" value="RNaseH-like_sf"/>
</dbReference>
<dbReference type="InterPro" id="IPR036397">
    <property type="entry name" value="RNaseH_sf"/>
</dbReference>
<comment type="similarity">
    <text evidence="1">Belongs to the RuvC family.</text>
</comment>